<dbReference type="InterPro" id="IPR015797">
    <property type="entry name" value="NUDIX_hydrolase-like_dom_sf"/>
</dbReference>
<dbReference type="GO" id="GO:0006281">
    <property type="term" value="P:DNA repair"/>
    <property type="evidence" value="ECO:0007669"/>
    <property type="project" value="InterPro"/>
</dbReference>
<comment type="cofactor">
    <cofactor evidence="1">
        <name>Mg(2+)</name>
        <dbReference type="ChEBI" id="CHEBI:18420"/>
    </cofactor>
</comment>
<dbReference type="Proteomes" id="UP000676194">
    <property type="component" value="Chromosome"/>
</dbReference>
<evidence type="ECO:0000256" key="2">
    <source>
        <dbReference type="ARBA" id="ARBA00005582"/>
    </source>
</evidence>
<reference evidence="7" key="1">
    <citation type="submission" date="2021-05" db="EMBL/GenBank/DDBJ databases">
        <title>Complete genome sequence of the cellulolytic planctomycete Telmatocola sphagniphila SP2T and characterization of the first cellulase from planctomycetes.</title>
        <authorList>
            <person name="Rakitin A.L."/>
            <person name="Beletsky A.V."/>
            <person name="Naumoff D.G."/>
            <person name="Kulichevskaya I.S."/>
            <person name="Mardanov A.V."/>
            <person name="Ravin N.V."/>
            <person name="Dedysh S.N."/>
        </authorList>
    </citation>
    <scope>NUCLEOTIDE SEQUENCE</scope>
    <source>
        <strain evidence="7">SP2T</strain>
    </source>
</reference>
<dbReference type="CDD" id="cd18886">
    <property type="entry name" value="NUDIX_MutT_Nudt1"/>
    <property type="match status" value="1"/>
</dbReference>
<accession>A0A8E6EUA6</accession>
<dbReference type="PRINTS" id="PR01402">
    <property type="entry name" value="MUTATORMUTX"/>
</dbReference>
<keyword evidence="5" id="KW-0460">Magnesium</keyword>
<dbReference type="InterPro" id="IPR003562">
    <property type="entry name" value="Mutator_MutX_prot"/>
</dbReference>
<dbReference type="PANTHER" id="PTHR43758">
    <property type="entry name" value="7,8-DIHYDRO-8-OXOGUANINE TRIPHOSPHATASE"/>
    <property type="match status" value="1"/>
</dbReference>
<evidence type="ECO:0000256" key="4">
    <source>
        <dbReference type="ARBA" id="ARBA00022801"/>
    </source>
</evidence>
<protein>
    <submittedName>
        <fullName evidence="7">8-oxo-dGTP diphosphatase</fullName>
    </submittedName>
</protein>
<gene>
    <name evidence="7" type="ORF">KIH39_06030</name>
</gene>
<keyword evidence="3" id="KW-0479">Metal-binding</keyword>
<dbReference type="GO" id="GO:0008413">
    <property type="term" value="F:8-oxo-7,8-dihydroguanosine triphosphate pyrophosphatase activity"/>
    <property type="evidence" value="ECO:0007669"/>
    <property type="project" value="InterPro"/>
</dbReference>
<dbReference type="GO" id="GO:0005737">
    <property type="term" value="C:cytoplasm"/>
    <property type="evidence" value="ECO:0007669"/>
    <property type="project" value="TreeGrafter"/>
</dbReference>
<proteinExistence type="inferred from homology"/>
<evidence type="ECO:0000256" key="3">
    <source>
        <dbReference type="ARBA" id="ARBA00022723"/>
    </source>
</evidence>
<evidence type="ECO:0000256" key="5">
    <source>
        <dbReference type="ARBA" id="ARBA00022842"/>
    </source>
</evidence>
<evidence type="ECO:0000313" key="7">
    <source>
        <dbReference type="EMBL" id="QVL33469.1"/>
    </source>
</evidence>
<name>A0A8E6EUA6_9BACT</name>
<keyword evidence="8" id="KW-1185">Reference proteome</keyword>
<sequence>MAFTPIVGTLGYVFNEDQTQVLLIHRNKRESDTHFGKYNGLGGKMESGEDIVACMHREILEEAGLYCEELELRGTISWPGFGKDGEDWLGFIFRITKYTGELLQENHEGTLQWVPVEKVESLNLWEGDRFFLPMVFDRNGKSFHGVMPYRNGLPVSWSYTTL</sequence>
<dbReference type="InterPro" id="IPR020084">
    <property type="entry name" value="NUDIX_hydrolase_CS"/>
</dbReference>
<evidence type="ECO:0000313" key="8">
    <source>
        <dbReference type="Proteomes" id="UP000676194"/>
    </source>
</evidence>
<dbReference type="KEGG" id="tsph:KIH39_06030"/>
<dbReference type="AlphaFoldDB" id="A0A8E6EUA6"/>
<dbReference type="RefSeq" id="WP_213498358.1">
    <property type="nucleotide sequence ID" value="NZ_CP074694.1"/>
</dbReference>
<organism evidence="7 8">
    <name type="scientific">Telmatocola sphagniphila</name>
    <dbReference type="NCBI Taxonomy" id="1123043"/>
    <lineage>
        <taxon>Bacteria</taxon>
        <taxon>Pseudomonadati</taxon>
        <taxon>Planctomycetota</taxon>
        <taxon>Planctomycetia</taxon>
        <taxon>Gemmatales</taxon>
        <taxon>Gemmataceae</taxon>
    </lineage>
</organism>
<dbReference type="PANTHER" id="PTHR43758:SF2">
    <property type="entry name" value="OXIDIZED PURINE NUCLEOSIDE TRIPHOSPHATE HYDROLASE"/>
    <property type="match status" value="1"/>
</dbReference>
<dbReference type="SUPFAM" id="SSF55811">
    <property type="entry name" value="Nudix"/>
    <property type="match status" value="1"/>
</dbReference>
<feature type="domain" description="Nudix hydrolase" evidence="6">
    <location>
        <begin position="4"/>
        <end position="137"/>
    </location>
</feature>
<dbReference type="PROSITE" id="PS51462">
    <property type="entry name" value="NUDIX"/>
    <property type="match status" value="1"/>
</dbReference>
<dbReference type="Gene3D" id="3.90.79.10">
    <property type="entry name" value="Nucleoside Triphosphate Pyrophosphohydrolase"/>
    <property type="match status" value="1"/>
</dbReference>
<dbReference type="PROSITE" id="PS00893">
    <property type="entry name" value="NUDIX_BOX"/>
    <property type="match status" value="1"/>
</dbReference>
<dbReference type="EMBL" id="CP074694">
    <property type="protein sequence ID" value="QVL33469.1"/>
    <property type="molecule type" value="Genomic_DNA"/>
</dbReference>
<dbReference type="Pfam" id="PF00293">
    <property type="entry name" value="NUDIX"/>
    <property type="match status" value="1"/>
</dbReference>
<evidence type="ECO:0000256" key="1">
    <source>
        <dbReference type="ARBA" id="ARBA00001946"/>
    </source>
</evidence>
<dbReference type="InterPro" id="IPR000086">
    <property type="entry name" value="NUDIX_hydrolase_dom"/>
</dbReference>
<keyword evidence="4" id="KW-0378">Hydrolase</keyword>
<evidence type="ECO:0000259" key="6">
    <source>
        <dbReference type="PROSITE" id="PS51462"/>
    </source>
</evidence>
<dbReference type="GO" id="GO:0046872">
    <property type="term" value="F:metal ion binding"/>
    <property type="evidence" value="ECO:0007669"/>
    <property type="project" value="UniProtKB-KW"/>
</dbReference>
<comment type="similarity">
    <text evidence="2">Belongs to the Nudix hydrolase family.</text>
</comment>